<dbReference type="Pfam" id="PF07264">
    <property type="entry name" value="EI24"/>
    <property type="match status" value="1"/>
</dbReference>
<gene>
    <name evidence="6" type="ORF">AUP43_00065</name>
</gene>
<evidence type="ECO:0000256" key="2">
    <source>
        <dbReference type="ARBA" id="ARBA00022692"/>
    </source>
</evidence>
<evidence type="ECO:0000256" key="4">
    <source>
        <dbReference type="ARBA" id="ARBA00023136"/>
    </source>
</evidence>
<comment type="subcellular location">
    <subcellularLocation>
        <location evidence="1">Membrane</location>
        <topology evidence="1">Multi-pass membrane protein</topology>
    </subcellularLocation>
</comment>
<proteinExistence type="predicted"/>
<accession>A0A154WGV8</accession>
<name>A0A154WGV8_9PROT</name>
<evidence type="ECO:0000313" key="6">
    <source>
        <dbReference type="EMBL" id="KZD12774.1"/>
    </source>
</evidence>
<evidence type="ECO:0000256" key="5">
    <source>
        <dbReference type="SAM" id="Phobius"/>
    </source>
</evidence>
<dbReference type="InterPro" id="IPR059112">
    <property type="entry name" value="CysZ/EI24"/>
</dbReference>
<dbReference type="OrthoDB" id="5421146at2"/>
<reference evidence="6 7" key="1">
    <citation type="submission" date="2015-12" db="EMBL/GenBank/DDBJ databases">
        <title>Genome sequence of Oceanibaculum pacificum MCCC 1A02656.</title>
        <authorList>
            <person name="Lu L."/>
            <person name="Lai Q."/>
            <person name="Shao Z."/>
            <person name="Qian P."/>
        </authorList>
    </citation>
    <scope>NUCLEOTIDE SEQUENCE [LARGE SCALE GENOMIC DNA]</scope>
    <source>
        <strain evidence="6 7">MCCC 1A02656</strain>
    </source>
</reference>
<dbReference type="RefSeq" id="WP_067550893.1">
    <property type="nucleotide sequence ID" value="NZ_LPXN01000001.1"/>
</dbReference>
<organism evidence="6 7">
    <name type="scientific">Oceanibaculum pacificum</name>
    <dbReference type="NCBI Taxonomy" id="580166"/>
    <lineage>
        <taxon>Bacteria</taxon>
        <taxon>Pseudomonadati</taxon>
        <taxon>Pseudomonadota</taxon>
        <taxon>Alphaproteobacteria</taxon>
        <taxon>Rhodospirillales</taxon>
        <taxon>Oceanibaculaceae</taxon>
        <taxon>Oceanibaculum</taxon>
    </lineage>
</organism>
<dbReference type="EMBL" id="LPXN01000001">
    <property type="protein sequence ID" value="KZD12774.1"/>
    <property type="molecule type" value="Genomic_DNA"/>
</dbReference>
<evidence type="ECO:0008006" key="8">
    <source>
        <dbReference type="Google" id="ProtNLM"/>
    </source>
</evidence>
<keyword evidence="4 5" id="KW-0472">Membrane</keyword>
<dbReference type="STRING" id="580166.AUP43_00065"/>
<feature type="transmembrane region" description="Helical" evidence="5">
    <location>
        <begin position="193"/>
        <end position="217"/>
    </location>
</feature>
<dbReference type="Proteomes" id="UP000076400">
    <property type="component" value="Unassembled WGS sequence"/>
</dbReference>
<keyword evidence="2 5" id="KW-0812">Transmembrane</keyword>
<sequence>MFRSFTKALHQLSDPRLRGIVWRGALVALLVFIALFVAVNWGLSGLSLIDLGVPPNIADPVEWPFRLLVDILGGLAVLMLTWLLFPAVSTAVMGLFLDKAADIVEQRHYPDLPAAREQPLVEALFAAARFLGLSILLNLLALPVYLLLPAVNLVLFYLLNGYLISREYYEMVAVRRLDRDRLVAVRKRHGARLLAFGALIAFLMTVPIVNLFVPVFATAAMVHLFQGLQRQEIPS</sequence>
<feature type="transmembrane region" description="Helical" evidence="5">
    <location>
        <begin position="20"/>
        <end position="43"/>
    </location>
</feature>
<evidence type="ECO:0000256" key="1">
    <source>
        <dbReference type="ARBA" id="ARBA00004141"/>
    </source>
</evidence>
<keyword evidence="7" id="KW-1185">Reference proteome</keyword>
<feature type="transmembrane region" description="Helical" evidence="5">
    <location>
        <begin position="126"/>
        <end position="148"/>
    </location>
</feature>
<keyword evidence="3 5" id="KW-1133">Transmembrane helix</keyword>
<protein>
    <recommendedName>
        <fullName evidence="8">Cysteine biosynthesis protein CysZ</fullName>
    </recommendedName>
</protein>
<comment type="caution">
    <text evidence="6">The sequence shown here is derived from an EMBL/GenBank/DDBJ whole genome shotgun (WGS) entry which is preliminary data.</text>
</comment>
<dbReference type="AlphaFoldDB" id="A0A154WGV8"/>
<evidence type="ECO:0000313" key="7">
    <source>
        <dbReference type="Proteomes" id="UP000076400"/>
    </source>
</evidence>
<evidence type="ECO:0000256" key="3">
    <source>
        <dbReference type="ARBA" id="ARBA00022989"/>
    </source>
</evidence>